<dbReference type="EMBL" id="KN831798">
    <property type="protein sequence ID" value="KIM37285.1"/>
    <property type="molecule type" value="Genomic_DNA"/>
</dbReference>
<evidence type="ECO:0000256" key="1">
    <source>
        <dbReference type="SAM" id="SignalP"/>
    </source>
</evidence>
<dbReference type="Pfam" id="PF13449">
    <property type="entry name" value="Phytase-like"/>
    <property type="match status" value="1"/>
</dbReference>
<dbReference type="Proteomes" id="UP000053424">
    <property type="component" value="Unassembled WGS sequence"/>
</dbReference>
<protein>
    <recommendedName>
        <fullName evidence="2">Phytase-like domain-containing protein</fullName>
    </recommendedName>
</protein>
<reference evidence="3 4" key="1">
    <citation type="submission" date="2014-04" db="EMBL/GenBank/DDBJ databases">
        <authorList>
            <consortium name="DOE Joint Genome Institute"/>
            <person name="Kuo A."/>
            <person name="Gay G."/>
            <person name="Dore J."/>
            <person name="Kohler A."/>
            <person name="Nagy L.G."/>
            <person name="Floudas D."/>
            <person name="Copeland A."/>
            <person name="Barry K.W."/>
            <person name="Cichocki N."/>
            <person name="Veneault-Fourrey C."/>
            <person name="LaButti K."/>
            <person name="Lindquist E.A."/>
            <person name="Lipzen A."/>
            <person name="Lundell T."/>
            <person name="Morin E."/>
            <person name="Murat C."/>
            <person name="Sun H."/>
            <person name="Tunlid A."/>
            <person name="Henrissat B."/>
            <person name="Grigoriev I.V."/>
            <person name="Hibbett D.S."/>
            <person name="Martin F."/>
            <person name="Nordberg H.P."/>
            <person name="Cantor M.N."/>
            <person name="Hua S.X."/>
        </authorList>
    </citation>
    <scope>NUCLEOTIDE SEQUENCE [LARGE SCALE GENOMIC DNA]</scope>
    <source>
        <strain evidence="4">h7</strain>
    </source>
</reference>
<feature type="domain" description="Phytase-like" evidence="2">
    <location>
        <begin position="146"/>
        <end position="367"/>
    </location>
</feature>
<proteinExistence type="predicted"/>
<feature type="chain" id="PRO_5002161876" description="Phytase-like domain-containing protein" evidence="1">
    <location>
        <begin position="24"/>
        <end position="490"/>
    </location>
</feature>
<keyword evidence="4" id="KW-1185">Reference proteome</keyword>
<organism evidence="3 4">
    <name type="scientific">Hebeloma cylindrosporum</name>
    <dbReference type="NCBI Taxonomy" id="76867"/>
    <lineage>
        <taxon>Eukaryota</taxon>
        <taxon>Fungi</taxon>
        <taxon>Dikarya</taxon>
        <taxon>Basidiomycota</taxon>
        <taxon>Agaricomycotina</taxon>
        <taxon>Agaricomycetes</taxon>
        <taxon>Agaricomycetidae</taxon>
        <taxon>Agaricales</taxon>
        <taxon>Agaricineae</taxon>
        <taxon>Hymenogastraceae</taxon>
        <taxon>Hebeloma</taxon>
    </lineage>
</organism>
<name>A0A0C3BKP0_HEBCY</name>
<dbReference type="OrthoDB" id="425936at2759"/>
<dbReference type="InterPro" id="IPR027372">
    <property type="entry name" value="Phytase-like_dom"/>
</dbReference>
<evidence type="ECO:0000313" key="4">
    <source>
        <dbReference type="Proteomes" id="UP000053424"/>
    </source>
</evidence>
<sequence length="490" mass="52753">MILSSRFRFLGLFSLFFFSQANATAIPTDWQVEARDVVPSTSAVLDGVTYINKGIVGFGLIPSNFKESTGDTIGGFGSAIALKRGSFKASGDKFTGTILARPDRGFNVDGTTDYQARQHEIDFILTPYTGSANLSFQDAQQTLQVTYRNTVLSYERLHKKTSGLDPTSVRAAQPLSNFIPFLDPEMPIISKADNRLVLDVEGLVANKDGTFFKLSNPVDALLPRDASGALNFTSAANPATGRSPNQGFESLTFDEKTQTLYAMLQSATIQDGGSSKSTSRFTRLFAYNVGNAIVKPRLVGEWVVPLPQSSKGNTLGCSEIHFVSPGVFLALSRDGDGRGGGDDKSNYKQADLFSIAGATDIHGSKFDNPANPIAVGGVLDSSIKAATYVPFVNYLDPVQLARFGIHNGKPNDQTLIDSKWESLALAPVNDPAFPDDYFLFTVSDNDFISTQGIADGVPFNGGLDVDNQFLVFRLTLPSVVKGSVERSIGI</sequence>
<evidence type="ECO:0000313" key="3">
    <source>
        <dbReference type="EMBL" id="KIM37285.1"/>
    </source>
</evidence>
<dbReference type="STRING" id="686832.A0A0C3BKP0"/>
<dbReference type="HOGENOM" id="CLU_026803_0_0_1"/>
<accession>A0A0C3BKP0</accession>
<evidence type="ECO:0000259" key="2">
    <source>
        <dbReference type="Pfam" id="PF13449"/>
    </source>
</evidence>
<dbReference type="PANTHER" id="PTHR37957">
    <property type="entry name" value="BLR7070 PROTEIN"/>
    <property type="match status" value="1"/>
</dbReference>
<keyword evidence="1" id="KW-0732">Signal</keyword>
<reference evidence="4" key="2">
    <citation type="submission" date="2015-01" db="EMBL/GenBank/DDBJ databases">
        <title>Evolutionary Origins and Diversification of the Mycorrhizal Mutualists.</title>
        <authorList>
            <consortium name="DOE Joint Genome Institute"/>
            <consortium name="Mycorrhizal Genomics Consortium"/>
            <person name="Kohler A."/>
            <person name="Kuo A."/>
            <person name="Nagy L.G."/>
            <person name="Floudas D."/>
            <person name="Copeland A."/>
            <person name="Barry K.W."/>
            <person name="Cichocki N."/>
            <person name="Veneault-Fourrey C."/>
            <person name="LaButti K."/>
            <person name="Lindquist E.A."/>
            <person name="Lipzen A."/>
            <person name="Lundell T."/>
            <person name="Morin E."/>
            <person name="Murat C."/>
            <person name="Riley R."/>
            <person name="Ohm R."/>
            <person name="Sun H."/>
            <person name="Tunlid A."/>
            <person name="Henrissat B."/>
            <person name="Grigoriev I.V."/>
            <person name="Hibbett D.S."/>
            <person name="Martin F."/>
        </authorList>
    </citation>
    <scope>NUCLEOTIDE SEQUENCE [LARGE SCALE GENOMIC DNA]</scope>
    <source>
        <strain evidence="4">h7</strain>
    </source>
</reference>
<gene>
    <name evidence="3" type="ORF">M413DRAFT_448582</name>
</gene>
<feature type="signal peptide" evidence="1">
    <location>
        <begin position="1"/>
        <end position="23"/>
    </location>
</feature>
<dbReference type="PANTHER" id="PTHR37957:SF1">
    <property type="entry name" value="PHYTASE-LIKE DOMAIN-CONTAINING PROTEIN"/>
    <property type="match status" value="1"/>
</dbReference>
<dbReference type="AlphaFoldDB" id="A0A0C3BKP0"/>